<dbReference type="EMBL" id="CM008971">
    <property type="protein sequence ID" value="PNW77062.1"/>
    <property type="molecule type" value="Genomic_DNA"/>
</dbReference>
<evidence type="ECO:0000256" key="8">
    <source>
        <dbReference type="SAM" id="MobiDB-lite"/>
    </source>
</evidence>
<feature type="region of interest" description="Disordered" evidence="8">
    <location>
        <begin position="62"/>
        <end position="84"/>
    </location>
</feature>
<name>A0A2K3D951_CHLRE</name>
<dbReference type="InParanoid" id="A0A2K3D951"/>
<dbReference type="GO" id="GO:0005576">
    <property type="term" value="C:extracellular region"/>
    <property type="evidence" value="ECO:0007669"/>
    <property type="project" value="UniProtKB-SubCell"/>
</dbReference>
<dbReference type="AlphaFoldDB" id="A0A2K3D951"/>
<organism evidence="9 10">
    <name type="scientific">Chlamydomonas reinhardtii</name>
    <name type="common">Chlamydomonas smithii</name>
    <dbReference type="NCBI Taxonomy" id="3055"/>
    <lineage>
        <taxon>Eukaryota</taxon>
        <taxon>Viridiplantae</taxon>
        <taxon>Chlorophyta</taxon>
        <taxon>core chlorophytes</taxon>
        <taxon>Chlorophyceae</taxon>
        <taxon>CS clade</taxon>
        <taxon>Chlamydomonadales</taxon>
        <taxon>Chlamydomonadaceae</taxon>
        <taxon>Chlamydomonas</taxon>
    </lineage>
</organism>
<dbReference type="KEGG" id="cre:CHLRE_10g420561v5"/>
<evidence type="ECO:0000313" key="9">
    <source>
        <dbReference type="EMBL" id="PNW77062.1"/>
    </source>
</evidence>
<evidence type="ECO:0000256" key="5">
    <source>
        <dbReference type="ARBA" id="ARBA00022729"/>
    </source>
</evidence>
<dbReference type="PANTHER" id="PTHR11319">
    <property type="entry name" value="G PROTEIN-COUPLED RECEPTOR-RELATED"/>
    <property type="match status" value="1"/>
</dbReference>
<feature type="compositionally biased region" description="Low complexity" evidence="8">
    <location>
        <begin position="177"/>
        <end position="187"/>
    </location>
</feature>
<keyword evidence="6" id="KW-0472">Membrane</keyword>
<dbReference type="Gramene" id="PNW77062">
    <property type="protein sequence ID" value="PNW77062"/>
    <property type="gene ID" value="CHLRE_10g420561v5"/>
</dbReference>
<evidence type="ECO:0000256" key="3">
    <source>
        <dbReference type="ARBA" id="ARBA00004613"/>
    </source>
</evidence>
<dbReference type="OrthoDB" id="541289at2759"/>
<keyword evidence="5" id="KW-0732">Signal</keyword>
<dbReference type="InterPro" id="IPR012334">
    <property type="entry name" value="Pectin_lyas_fold"/>
</dbReference>
<comment type="subcellular location">
    <subcellularLocation>
        <location evidence="1">Cell envelope</location>
    </subcellularLocation>
    <subcellularLocation>
        <location evidence="2">Cell outer membrane</location>
    </subcellularLocation>
    <subcellularLocation>
        <location evidence="3">Secreted</location>
    </subcellularLocation>
</comment>
<evidence type="ECO:0000256" key="1">
    <source>
        <dbReference type="ARBA" id="ARBA00004196"/>
    </source>
</evidence>
<dbReference type="SMART" id="SM00710">
    <property type="entry name" value="PbH1"/>
    <property type="match status" value="9"/>
</dbReference>
<feature type="region of interest" description="Disordered" evidence="8">
    <location>
        <begin position="162"/>
        <end position="222"/>
    </location>
</feature>
<sequence>MANLSVANCVFTEFTRALLDPARVDIGNAASVVQATDGTRALAIHITEFSGTLSLKDTVFTGNHFLPPPPQSETTEPSSPPSYGGYGGYGGGTYGGYGASGFGGSFGEYGGGSAASDPQAARHHRRRQARAVGVHAAACSTSSAGALLGQCSAAAMGRAMDSRQQQLLPGSHRAALSSRSQHQQQQRMPLTASEVSRRQRRRLLQDSSSAAGGTSGGPSAAKVRAIASQRPLEYAKVLHEGLREGPWADDMEAVAAVTCGRGANTSSDTTCSVTLQNVTFEYNTGVATSGLYVLCDGAARCDVRLHNTSLRHNRLLWQAALEPGDLQGGAVSPYDDTGLQLFRRVMPWLTYTYPLMYIWGGMKSFKAWGSPLYDLFVDPNDPNVGPLPDVTGRTLGAVVVHSRHPPAVGVAPGGAGMVSLVVEGGEFEDNDGAAVMTTAADWSSVAGGHGNWSEEAPMRHALDAVIRGVTARNHGSGMPVFWLRWAKSVSVSDCQFDTTTGSLWLDEARDQAAITDTTFTRSVLPEQMWLYAQSFLAVAPLEGIQYVNDMGAGSHHSVMVAMTAQGQAETHVTVDRCVFEDNPSYVYGTLFVVGVDHLTPDKNQLPGRMKVVVSNSVFAHNYCRRVPPGAGPDAECLTGERPLYVTQAFHTEVANCSFTGNRNGALSIDTSGGLLVRDSNFTNNVQTYYATGLYVDESSGGAGVVAIQIGRGAVELTGSQFVNNSSPQGGGAAYFSDIYYLRMSNCTFDSNSAPWGDGGAVRVMTTEATADDVQNDSESNSGLAVDSIIDCIFVNNTAGRRGGAIAGVKASLDNTWTIATSAFVNNRAMLFPNVTDILVRSDQAGGGALYAEQLNSLDLTNCTFDGNRVARHAGGAVRVVDMSGVLTTKGVLFQNNAAIVGGALAASRVAQVRITVTSPDELVPSAFINNTAVDPWTWPDTSPLPHVRNNTLYPSLNDLGVGYGGAVHVAYGKFIIDKTALFYNNSAVAGGAIATLYCAEVWLDANLQAQTEVSNLTLAPQHAGAPGGVVRVYGDAAPAATVPYSILFANNSAMLGGALFTQGTTDLKSFYGLQGLQQDVEGPPSDDVLRQGWTVQDYYDSDNITRYIISPSNALARLPVIVFYNNTANGGGAIYIDGADQVHLQGIRLLANRALAPPLAPGHKGLYGREALANGSVAGQPCYRGDGGAVCVTGRAGSSVLTGAGMLCHKSCGEGGTDNRLQRP</sequence>
<reference evidence="9 10" key="1">
    <citation type="journal article" date="2007" name="Science">
        <title>The Chlamydomonas genome reveals the evolution of key animal and plant functions.</title>
        <authorList>
            <person name="Merchant S.S."/>
            <person name="Prochnik S.E."/>
            <person name="Vallon O."/>
            <person name="Harris E.H."/>
            <person name="Karpowicz S.J."/>
            <person name="Witman G.B."/>
            <person name="Terry A."/>
            <person name="Salamov A."/>
            <person name="Fritz-Laylin L.K."/>
            <person name="Marechal-Drouard L."/>
            <person name="Marshall W.F."/>
            <person name="Qu L.H."/>
            <person name="Nelson D.R."/>
            <person name="Sanderfoot A.A."/>
            <person name="Spalding M.H."/>
            <person name="Kapitonov V.V."/>
            <person name="Ren Q."/>
            <person name="Ferris P."/>
            <person name="Lindquist E."/>
            <person name="Shapiro H."/>
            <person name="Lucas S.M."/>
            <person name="Grimwood J."/>
            <person name="Schmutz J."/>
            <person name="Cardol P."/>
            <person name="Cerutti H."/>
            <person name="Chanfreau G."/>
            <person name="Chen C.L."/>
            <person name="Cognat V."/>
            <person name="Croft M.T."/>
            <person name="Dent R."/>
            <person name="Dutcher S."/>
            <person name="Fernandez E."/>
            <person name="Fukuzawa H."/>
            <person name="Gonzalez-Ballester D."/>
            <person name="Gonzalez-Halphen D."/>
            <person name="Hallmann A."/>
            <person name="Hanikenne M."/>
            <person name="Hippler M."/>
            <person name="Inwood W."/>
            <person name="Jabbari K."/>
            <person name="Kalanon M."/>
            <person name="Kuras R."/>
            <person name="Lefebvre P.A."/>
            <person name="Lemaire S.D."/>
            <person name="Lobanov A.V."/>
            <person name="Lohr M."/>
            <person name="Manuell A."/>
            <person name="Meier I."/>
            <person name="Mets L."/>
            <person name="Mittag M."/>
            <person name="Mittelmeier T."/>
            <person name="Moroney J.V."/>
            <person name="Moseley J."/>
            <person name="Napoli C."/>
            <person name="Nedelcu A.M."/>
            <person name="Niyogi K."/>
            <person name="Novoselov S.V."/>
            <person name="Paulsen I.T."/>
            <person name="Pazour G."/>
            <person name="Purton S."/>
            <person name="Ral J.P."/>
            <person name="Riano-Pachon D.M."/>
            <person name="Riekhof W."/>
            <person name="Rymarquis L."/>
            <person name="Schroda M."/>
            <person name="Stern D."/>
            <person name="Umen J."/>
            <person name="Willows R."/>
            <person name="Wilson N."/>
            <person name="Zimmer S.L."/>
            <person name="Allmer J."/>
            <person name="Balk J."/>
            <person name="Bisova K."/>
            <person name="Chen C.J."/>
            <person name="Elias M."/>
            <person name="Gendler K."/>
            <person name="Hauser C."/>
            <person name="Lamb M.R."/>
            <person name="Ledford H."/>
            <person name="Long J.C."/>
            <person name="Minagawa J."/>
            <person name="Page M.D."/>
            <person name="Pan J."/>
            <person name="Pootakham W."/>
            <person name="Roje S."/>
            <person name="Rose A."/>
            <person name="Stahlberg E."/>
            <person name="Terauchi A.M."/>
            <person name="Yang P."/>
            <person name="Ball S."/>
            <person name="Bowler C."/>
            <person name="Dieckmann C.L."/>
            <person name="Gladyshev V.N."/>
            <person name="Green P."/>
            <person name="Jorgensen R."/>
            <person name="Mayfield S."/>
            <person name="Mueller-Roeber B."/>
            <person name="Rajamani S."/>
            <person name="Sayre R.T."/>
            <person name="Brokstein P."/>
            <person name="Dubchak I."/>
            <person name="Goodstein D."/>
            <person name="Hornick L."/>
            <person name="Huang Y.W."/>
            <person name="Jhaveri J."/>
            <person name="Luo Y."/>
            <person name="Martinez D."/>
            <person name="Ngau W.C."/>
            <person name="Otillar B."/>
            <person name="Poliakov A."/>
            <person name="Porter A."/>
            <person name="Szajkowski L."/>
            <person name="Werner G."/>
            <person name="Zhou K."/>
            <person name="Grigoriev I.V."/>
            <person name="Rokhsar D.S."/>
            <person name="Grossman A.R."/>
        </authorList>
    </citation>
    <scope>NUCLEOTIDE SEQUENCE [LARGE SCALE GENOMIC DNA]</scope>
    <source>
        <strain evidence="10">CC-503</strain>
    </source>
</reference>
<keyword evidence="10" id="KW-1185">Reference proteome</keyword>
<keyword evidence="4" id="KW-0964">Secreted</keyword>
<accession>A0A2K3D951</accession>
<feature type="compositionally biased region" description="Low complexity" evidence="8">
    <location>
        <begin position="205"/>
        <end position="221"/>
    </location>
</feature>
<dbReference type="SUPFAM" id="SSF51126">
    <property type="entry name" value="Pectin lyase-like"/>
    <property type="match status" value="1"/>
</dbReference>
<evidence type="ECO:0000256" key="7">
    <source>
        <dbReference type="ARBA" id="ARBA00023237"/>
    </source>
</evidence>
<gene>
    <name evidence="9" type="ORF">CHLRE_10g420561v5</name>
</gene>
<dbReference type="Gene3D" id="2.160.20.10">
    <property type="entry name" value="Single-stranded right-handed beta-helix, Pectin lyase-like"/>
    <property type="match status" value="1"/>
</dbReference>
<dbReference type="InterPro" id="IPR011050">
    <property type="entry name" value="Pectin_lyase_fold/virulence"/>
</dbReference>
<dbReference type="ExpressionAtlas" id="A0A2K3D951">
    <property type="expression patterns" value="baseline and differential"/>
</dbReference>
<evidence type="ECO:0000313" key="10">
    <source>
        <dbReference type="Proteomes" id="UP000006906"/>
    </source>
</evidence>
<evidence type="ECO:0008006" key="11">
    <source>
        <dbReference type="Google" id="ProtNLM"/>
    </source>
</evidence>
<proteinExistence type="predicted"/>
<dbReference type="PANTHER" id="PTHR11319:SF35">
    <property type="entry name" value="OUTER MEMBRANE PROTEIN PMPC-RELATED"/>
    <property type="match status" value="1"/>
</dbReference>
<evidence type="ECO:0000256" key="4">
    <source>
        <dbReference type="ARBA" id="ARBA00022525"/>
    </source>
</evidence>
<dbReference type="Pfam" id="PF02415">
    <property type="entry name" value="Chlam_PMP"/>
    <property type="match status" value="2"/>
</dbReference>
<dbReference type="RefSeq" id="XP_042919860.1">
    <property type="nucleotide sequence ID" value="XM_043066463.1"/>
</dbReference>
<dbReference type="InterPro" id="IPR003368">
    <property type="entry name" value="POMP_repeat"/>
</dbReference>
<dbReference type="GeneID" id="5728284"/>
<feature type="compositionally biased region" description="Low complexity" evidence="8">
    <location>
        <begin position="72"/>
        <end position="83"/>
    </location>
</feature>
<protein>
    <recommendedName>
        <fullName evidence="11">Right handed beta helix domain-containing protein</fullName>
    </recommendedName>
</protein>
<evidence type="ECO:0000256" key="6">
    <source>
        <dbReference type="ARBA" id="ARBA00023136"/>
    </source>
</evidence>
<dbReference type="Proteomes" id="UP000006906">
    <property type="component" value="Chromosome 10"/>
</dbReference>
<dbReference type="InterPro" id="IPR006626">
    <property type="entry name" value="PbH1"/>
</dbReference>
<keyword evidence="7" id="KW-0998">Cell outer membrane</keyword>
<evidence type="ECO:0000256" key="2">
    <source>
        <dbReference type="ARBA" id="ARBA00004442"/>
    </source>
</evidence>